<feature type="chain" id="PRO_5040891485" evidence="1">
    <location>
        <begin position="19"/>
        <end position="238"/>
    </location>
</feature>
<evidence type="ECO:0000259" key="2">
    <source>
        <dbReference type="Pfam" id="PF10988"/>
    </source>
</evidence>
<dbReference type="PROSITE" id="PS51257">
    <property type="entry name" value="PROKAR_LIPOPROTEIN"/>
    <property type="match status" value="1"/>
</dbReference>
<dbReference type="RefSeq" id="WP_343332656.1">
    <property type="nucleotide sequence ID" value="NZ_JAPOHD010000015.1"/>
</dbReference>
<dbReference type="InterPro" id="IPR021255">
    <property type="entry name" value="DUF2807"/>
</dbReference>
<proteinExistence type="predicted"/>
<sequence length="238" mass="25145">MKTVKLFFVSTIVLLAGATSCVTDTIEGNGIVTSEGRIAANFDKVKSSGDFEVHITHGDNYEVIVIAEENVIPYIETRVSNGILHIDSDNLTTIRNRIPMEVFITTPSLEGIILSGSGTITTDYFSGKKMDILLSGSGKIRTACNTNEVKSVVSGSGTITISGTTSEADFAISGSGKIDAIDLASIDCHTATSGSGDMWISVDHQLKVNISGSGNVFYYGQPNLETHISGSGNVIDNN</sequence>
<dbReference type="Gene3D" id="2.160.20.120">
    <property type="match status" value="1"/>
</dbReference>
<keyword evidence="4" id="KW-1185">Reference proteome</keyword>
<organism evidence="3 4">
    <name type="scientific">Draconibacterium aestuarii</name>
    <dbReference type="NCBI Taxonomy" id="2998507"/>
    <lineage>
        <taxon>Bacteria</taxon>
        <taxon>Pseudomonadati</taxon>
        <taxon>Bacteroidota</taxon>
        <taxon>Bacteroidia</taxon>
        <taxon>Marinilabiliales</taxon>
        <taxon>Prolixibacteraceae</taxon>
        <taxon>Draconibacterium</taxon>
    </lineage>
</organism>
<evidence type="ECO:0000313" key="3">
    <source>
        <dbReference type="EMBL" id="MCY1720323.1"/>
    </source>
</evidence>
<dbReference type="Proteomes" id="UP001145087">
    <property type="component" value="Unassembled WGS sequence"/>
</dbReference>
<evidence type="ECO:0000313" key="4">
    <source>
        <dbReference type="Proteomes" id="UP001145087"/>
    </source>
</evidence>
<comment type="caution">
    <text evidence="3">The sequence shown here is derived from an EMBL/GenBank/DDBJ whole genome shotgun (WGS) entry which is preliminary data.</text>
</comment>
<feature type="domain" description="Putative auto-transporter adhesin head GIN" evidence="2">
    <location>
        <begin position="41"/>
        <end position="222"/>
    </location>
</feature>
<dbReference type="PANTHER" id="PTHR39200">
    <property type="entry name" value="HYPOTHETICAL EXPORTED PROTEIN"/>
    <property type="match status" value="1"/>
</dbReference>
<feature type="signal peptide" evidence="1">
    <location>
        <begin position="1"/>
        <end position="18"/>
    </location>
</feature>
<keyword evidence="1" id="KW-0732">Signal</keyword>
<evidence type="ECO:0000256" key="1">
    <source>
        <dbReference type="SAM" id="SignalP"/>
    </source>
</evidence>
<dbReference type="AlphaFoldDB" id="A0A9X3FCY0"/>
<gene>
    <name evidence="3" type="ORF">OU798_08210</name>
</gene>
<name>A0A9X3FCY0_9BACT</name>
<dbReference type="Pfam" id="PF10988">
    <property type="entry name" value="DUF2807"/>
    <property type="match status" value="1"/>
</dbReference>
<accession>A0A9X3FCY0</accession>
<protein>
    <submittedName>
        <fullName evidence="3">DUF2807 domain-containing protein</fullName>
    </submittedName>
</protein>
<dbReference type="EMBL" id="JAPOHD010000015">
    <property type="protein sequence ID" value="MCY1720323.1"/>
    <property type="molecule type" value="Genomic_DNA"/>
</dbReference>
<reference evidence="3" key="1">
    <citation type="submission" date="2022-11" db="EMBL/GenBank/DDBJ databases">
        <title>Marilongibacter aestuarii gen. nov., sp. nov., isolated from tidal flat sediment.</title>
        <authorList>
            <person name="Jiayan W."/>
        </authorList>
    </citation>
    <scope>NUCLEOTIDE SEQUENCE</scope>
    <source>
        <strain evidence="3">Z1-6</strain>
    </source>
</reference>
<dbReference type="PANTHER" id="PTHR39200:SF1">
    <property type="entry name" value="AUTO-TRANSPORTER ADHESIN HEAD GIN DOMAIN-CONTAINING PROTEIN-RELATED"/>
    <property type="match status" value="1"/>
</dbReference>